<keyword evidence="8" id="KW-0809">Transit peptide</keyword>
<dbReference type="InterPro" id="IPR029035">
    <property type="entry name" value="DHS-like_NAD/FAD-binding_dom"/>
</dbReference>
<comment type="function">
    <text evidence="16">Catalyzes a carbon-carbon cleavage reaction; cleaves a 2-hydroxy-3-methylacyl-CoA into formyl-CoA and a 2-methyl-branched fatty aldehyde.</text>
</comment>
<dbReference type="OrthoDB" id="10006023at2759"/>
<comment type="cofactor">
    <cofactor evidence="2">
        <name>thiamine diphosphate</name>
        <dbReference type="ChEBI" id="CHEBI:58937"/>
    </cofactor>
</comment>
<feature type="domain" description="Thiamine pyrophosphate enzyme TPP-binding" evidence="20">
    <location>
        <begin position="423"/>
        <end position="578"/>
    </location>
</feature>
<dbReference type="GO" id="GO:0030976">
    <property type="term" value="F:thiamine pyrophosphate binding"/>
    <property type="evidence" value="ECO:0007669"/>
    <property type="project" value="InterPro"/>
</dbReference>
<dbReference type="SUPFAM" id="SSF52467">
    <property type="entry name" value="DHS-like NAD/FAD-binding domain"/>
    <property type="match status" value="1"/>
</dbReference>
<keyword evidence="23" id="KW-1185">Reference proteome</keyword>
<evidence type="ECO:0000256" key="17">
    <source>
        <dbReference type="ARBA" id="ARBA00070390"/>
    </source>
</evidence>
<evidence type="ECO:0000256" key="4">
    <source>
        <dbReference type="ARBA" id="ARBA00004275"/>
    </source>
</evidence>
<evidence type="ECO:0000256" key="3">
    <source>
        <dbReference type="ARBA" id="ARBA00004173"/>
    </source>
</evidence>
<dbReference type="CDD" id="cd02004">
    <property type="entry name" value="TPP_BZL_OCoD_HPCL"/>
    <property type="match status" value="1"/>
</dbReference>
<comment type="similarity">
    <text evidence="5 18">Belongs to the TPP enzyme family.</text>
</comment>
<dbReference type="Gene3D" id="3.40.50.970">
    <property type="match status" value="2"/>
</dbReference>
<comment type="catalytic activity">
    <reaction evidence="14">
        <text>an (R)-2-hydroxy-long-chain-fatty acyl-CoA = a long-chain fatty aldehyde + formyl-CoA</text>
        <dbReference type="Rhea" id="RHEA:67444"/>
        <dbReference type="ChEBI" id="CHEBI:17176"/>
        <dbReference type="ChEBI" id="CHEBI:57376"/>
        <dbReference type="ChEBI" id="CHEBI:170012"/>
        <dbReference type="EC" id="4.1.2.63"/>
    </reaction>
    <physiologicalReaction direction="left-to-right" evidence="14">
        <dbReference type="Rhea" id="RHEA:67445"/>
    </physiologicalReaction>
</comment>
<keyword evidence="11" id="KW-0576">Peroxisome</keyword>
<evidence type="ECO:0000256" key="10">
    <source>
        <dbReference type="ARBA" id="ARBA00023128"/>
    </source>
</evidence>
<dbReference type="CDD" id="cd07035">
    <property type="entry name" value="TPP_PYR_POX_like"/>
    <property type="match status" value="1"/>
</dbReference>
<comment type="cofactor">
    <cofactor evidence="1">
        <name>Mg(2+)</name>
        <dbReference type="ChEBI" id="CHEBI:18420"/>
    </cofactor>
</comment>
<evidence type="ECO:0000259" key="21">
    <source>
        <dbReference type="Pfam" id="PF02776"/>
    </source>
</evidence>
<name>A0A8H3TQY3_9TREE</name>
<dbReference type="GO" id="GO:0000287">
    <property type="term" value="F:magnesium ion binding"/>
    <property type="evidence" value="ECO:0007669"/>
    <property type="project" value="InterPro"/>
</dbReference>
<keyword evidence="10" id="KW-0496">Mitochondrion</keyword>
<evidence type="ECO:0000256" key="14">
    <source>
        <dbReference type="ARBA" id="ARBA00044454"/>
    </source>
</evidence>
<feature type="domain" description="Thiamine pyrophosphate enzyme central" evidence="19">
    <location>
        <begin position="196"/>
        <end position="324"/>
    </location>
</feature>
<dbReference type="Pfam" id="PF02776">
    <property type="entry name" value="TPP_enzyme_N"/>
    <property type="match status" value="1"/>
</dbReference>
<evidence type="ECO:0000256" key="15">
    <source>
        <dbReference type="ARBA" id="ARBA00044518"/>
    </source>
</evidence>
<accession>A0A8H3TQY3</accession>
<comment type="catalytic activity">
    <reaction evidence="13">
        <text>a 2-hydroxy-3-methyl fatty acyl-CoA = a 2-methyl-branched fatty aldehyde + formyl-CoA</text>
        <dbReference type="Rhea" id="RHEA:25375"/>
        <dbReference type="ChEBI" id="CHEBI:49188"/>
        <dbReference type="ChEBI" id="CHEBI:57376"/>
        <dbReference type="ChEBI" id="CHEBI:58783"/>
        <dbReference type="EC" id="4.1.2.63"/>
    </reaction>
    <physiologicalReaction direction="left-to-right" evidence="13">
        <dbReference type="Rhea" id="RHEA:25376"/>
    </physiologicalReaction>
</comment>
<dbReference type="InterPro" id="IPR012001">
    <property type="entry name" value="Thiamin_PyroP_enz_TPP-bd_dom"/>
</dbReference>
<dbReference type="FunFam" id="3.40.50.970:FF:000054">
    <property type="entry name" value="Putative 2-hydroxyphytanoyl-CoA lyase"/>
    <property type="match status" value="1"/>
</dbReference>
<dbReference type="GO" id="GO:0106359">
    <property type="term" value="F:2-hydroxyacyl-CoA lyase activity"/>
    <property type="evidence" value="ECO:0007669"/>
    <property type="project" value="UniProtKB-EC"/>
</dbReference>
<keyword evidence="7" id="KW-0460">Magnesium</keyword>
<comment type="caution">
    <text evidence="22">The sequence shown here is derived from an EMBL/GenBank/DDBJ whole genome shotgun (WGS) entry which is preliminary data.</text>
</comment>
<keyword evidence="12" id="KW-0456">Lyase</keyword>
<dbReference type="InterPro" id="IPR012000">
    <property type="entry name" value="Thiamin_PyroP_enz_cen_dom"/>
</dbReference>
<dbReference type="EMBL" id="BLZA01000013">
    <property type="protein sequence ID" value="GHJ85801.1"/>
    <property type="molecule type" value="Genomic_DNA"/>
</dbReference>
<dbReference type="InterPro" id="IPR045025">
    <property type="entry name" value="HACL1-like"/>
</dbReference>
<dbReference type="InterPro" id="IPR029061">
    <property type="entry name" value="THDP-binding"/>
</dbReference>
<evidence type="ECO:0000313" key="22">
    <source>
        <dbReference type="EMBL" id="GHJ85801.1"/>
    </source>
</evidence>
<dbReference type="GO" id="GO:0005739">
    <property type="term" value="C:mitochondrion"/>
    <property type="evidence" value="ECO:0007669"/>
    <property type="project" value="UniProtKB-SubCell"/>
</dbReference>
<keyword evidence="6" id="KW-0479">Metal-binding</keyword>
<dbReference type="AlphaFoldDB" id="A0A8H3TQY3"/>
<evidence type="ECO:0000256" key="18">
    <source>
        <dbReference type="RuleBase" id="RU362132"/>
    </source>
</evidence>
<evidence type="ECO:0000256" key="1">
    <source>
        <dbReference type="ARBA" id="ARBA00001946"/>
    </source>
</evidence>
<evidence type="ECO:0000256" key="8">
    <source>
        <dbReference type="ARBA" id="ARBA00022946"/>
    </source>
</evidence>
<dbReference type="PANTHER" id="PTHR43710">
    <property type="entry name" value="2-HYDROXYACYL-COA LYASE"/>
    <property type="match status" value="1"/>
</dbReference>
<gene>
    <name evidence="22" type="ORF">NliqN6_2203</name>
</gene>
<dbReference type="Gene3D" id="3.40.50.1220">
    <property type="entry name" value="TPP-binding domain"/>
    <property type="match status" value="1"/>
</dbReference>
<dbReference type="EC" id="4.1.2.63" evidence="15"/>
<proteinExistence type="inferred from homology"/>
<dbReference type="GO" id="GO:0005777">
    <property type="term" value="C:peroxisome"/>
    <property type="evidence" value="ECO:0007669"/>
    <property type="project" value="UniProtKB-SubCell"/>
</dbReference>
<evidence type="ECO:0000256" key="2">
    <source>
        <dbReference type="ARBA" id="ARBA00001964"/>
    </source>
</evidence>
<dbReference type="GO" id="GO:0001561">
    <property type="term" value="P:fatty acid alpha-oxidation"/>
    <property type="evidence" value="ECO:0007669"/>
    <property type="project" value="TreeGrafter"/>
</dbReference>
<reference evidence="22" key="1">
    <citation type="submission" date="2020-07" db="EMBL/GenBank/DDBJ databases">
        <title>Draft Genome Sequence of a Deep-Sea Yeast, Naganishia (Cryptococcus) liquefaciens strain N6.</title>
        <authorList>
            <person name="Han Y.W."/>
            <person name="Kajitani R."/>
            <person name="Morimoto H."/>
            <person name="Parhat M."/>
            <person name="Tsubouchi H."/>
            <person name="Bakenova O."/>
            <person name="Ogata M."/>
            <person name="Argunhan B."/>
            <person name="Aoki R."/>
            <person name="Kajiwara S."/>
            <person name="Itoh T."/>
            <person name="Iwasaki H."/>
        </authorList>
    </citation>
    <scope>NUCLEOTIDE SEQUENCE</scope>
    <source>
        <strain evidence="22">N6</strain>
    </source>
</reference>
<organism evidence="22 23">
    <name type="scientific">Naganishia liquefaciens</name>
    <dbReference type="NCBI Taxonomy" id="104408"/>
    <lineage>
        <taxon>Eukaryota</taxon>
        <taxon>Fungi</taxon>
        <taxon>Dikarya</taxon>
        <taxon>Basidiomycota</taxon>
        <taxon>Agaricomycotina</taxon>
        <taxon>Tremellomycetes</taxon>
        <taxon>Filobasidiales</taxon>
        <taxon>Filobasidiaceae</taxon>
        <taxon>Naganishia</taxon>
    </lineage>
</organism>
<comment type="subcellular location">
    <subcellularLocation>
        <location evidence="3">Mitochondrion</location>
    </subcellularLocation>
    <subcellularLocation>
        <location evidence="4">Peroxisome</location>
    </subcellularLocation>
</comment>
<dbReference type="InterPro" id="IPR011766">
    <property type="entry name" value="TPP_enzyme_TPP-bd"/>
</dbReference>
<evidence type="ECO:0000256" key="12">
    <source>
        <dbReference type="ARBA" id="ARBA00023239"/>
    </source>
</evidence>
<keyword evidence="9 18" id="KW-0786">Thiamine pyrophosphate</keyword>
<dbReference type="PANTHER" id="PTHR43710:SF2">
    <property type="entry name" value="2-HYDROXYACYL-COA LYASE 1"/>
    <property type="match status" value="1"/>
</dbReference>
<evidence type="ECO:0000256" key="5">
    <source>
        <dbReference type="ARBA" id="ARBA00007812"/>
    </source>
</evidence>
<protein>
    <recommendedName>
        <fullName evidence="17">2-hydroxyacyl-CoA lyase</fullName>
        <ecNumber evidence="15">4.1.2.63</ecNumber>
    </recommendedName>
</protein>
<dbReference type="Proteomes" id="UP000620104">
    <property type="component" value="Unassembled WGS sequence"/>
</dbReference>
<dbReference type="Pfam" id="PF02775">
    <property type="entry name" value="TPP_enzyme_C"/>
    <property type="match status" value="1"/>
</dbReference>
<evidence type="ECO:0000259" key="20">
    <source>
        <dbReference type="Pfam" id="PF02775"/>
    </source>
</evidence>
<evidence type="ECO:0000256" key="16">
    <source>
        <dbReference type="ARBA" id="ARBA00059692"/>
    </source>
</evidence>
<evidence type="ECO:0000256" key="11">
    <source>
        <dbReference type="ARBA" id="ARBA00023140"/>
    </source>
</evidence>
<sequence>MPSTSSLTGAHLIAETLKHHGISTVFGIIGIPVIEVGQACIDIGIRFVAFRNEQSAAYAACAYGYLTGKPGVLLVVGGPGVVHAMAGIFHAQTNAWPLLVLAGSSESFQQGMGAFQELDQVAYVRPHAKFSARPPTLAQVPYTIEKALRTAFYGKPGATYVDLPADYILGTVDRAEVVQTPRIQPPPRSVAGSDEVNKAVDLLLSAKRPLLIVGKGAQYAQAEDELQSFLRALPIPFLPTPMGKGLLPDTHPLCISAARSAALARADVVLVVGARLNWILHYGHQPKWSQGVKFIRIEIEHEAVDDNVKAAVGLVGDARAVVGQINAELRRRGCHNLGQVVKGKDSHNSDIKLSNAEHTAWYQTLLSKCHDNAQKVIQKSMIFPQIPSLKPHDPPKPLQYHQAFALIKRYIPEDHIFIGEGANTLDIARSMFDVFQPRSRLDPGTQATMGVGMGLTIAAGVLAQQEVESGQRKSRRKVVAIVGDSAFGFSAMEVETAVRNRLGMLIIVMNNGGVYKGLSAAEYAKVPMTSLPPTALLPEVRYEQLATLCGGNGVLARTPDELISGVKSGLERQDAGGVTIVNLLMEPGGHKKLEFGWLASTKKEKSKL</sequence>
<evidence type="ECO:0000256" key="7">
    <source>
        <dbReference type="ARBA" id="ARBA00022842"/>
    </source>
</evidence>
<evidence type="ECO:0000259" key="19">
    <source>
        <dbReference type="Pfam" id="PF00205"/>
    </source>
</evidence>
<evidence type="ECO:0000256" key="9">
    <source>
        <dbReference type="ARBA" id="ARBA00023052"/>
    </source>
</evidence>
<dbReference type="SUPFAM" id="SSF52518">
    <property type="entry name" value="Thiamin diphosphate-binding fold (THDP-binding)"/>
    <property type="match status" value="2"/>
</dbReference>
<evidence type="ECO:0000256" key="13">
    <source>
        <dbReference type="ARBA" id="ARBA00044451"/>
    </source>
</evidence>
<feature type="domain" description="Thiamine pyrophosphate enzyme N-terminal TPP-binding" evidence="21">
    <location>
        <begin position="8"/>
        <end position="122"/>
    </location>
</feature>
<evidence type="ECO:0000313" key="23">
    <source>
        <dbReference type="Proteomes" id="UP000620104"/>
    </source>
</evidence>
<evidence type="ECO:0000256" key="6">
    <source>
        <dbReference type="ARBA" id="ARBA00022723"/>
    </source>
</evidence>
<dbReference type="Pfam" id="PF00205">
    <property type="entry name" value="TPP_enzyme_M"/>
    <property type="match status" value="1"/>
</dbReference>